<comment type="caution">
    <text evidence="2">The sequence shown here is derived from an EMBL/GenBank/DDBJ whole genome shotgun (WGS) entry which is preliminary data.</text>
</comment>
<organism evidence="2 3">
    <name type="scientific">Tothia fuscella</name>
    <dbReference type="NCBI Taxonomy" id="1048955"/>
    <lineage>
        <taxon>Eukaryota</taxon>
        <taxon>Fungi</taxon>
        <taxon>Dikarya</taxon>
        <taxon>Ascomycota</taxon>
        <taxon>Pezizomycotina</taxon>
        <taxon>Dothideomycetes</taxon>
        <taxon>Pleosporomycetidae</taxon>
        <taxon>Venturiales</taxon>
        <taxon>Cylindrosympodiaceae</taxon>
        <taxon>Tothia</taxon>
    </lineage>
</organism>
<protein>
    <submittedName>
        <fullName evidence="2">Uncharacterized protein</fullName>
    </submittedName>
</protein>
<reference evidence="2" key="1">
    <citation type="journal article" date="2020" name="Stud. Mycol.">
        <title>101 Dothideomycetes genomes: a test case for predicting lifestyles and emergence of pathogens.</title>
        <authorList>
            <person name="Haridas S."/>
            <person name="Albert R."/>
            <person name="Binder M."/>
            <person name="Bloem J."/>
            <person name="Labutti K."/>
            <person name="Salamov A."/>
            <person name="Andreopoulos B."/>
            <person name="Baker S."/>
            <person name="Barry K."/>
            <person name="Bills G."/>
            <person name="Bluhm B."/>
            <person name="Cannon C."/>
            <person name="Castanera R."/>
            <person name="Culley D."/>
            <person name="Daum C."/>
            <person name="Ezra D."/>
            <person name="Gonzalez J."/>
            <person name="Henrissat B."/>
            <person name="Kuo A."/>
            <person name="Liang C."/>
            <person name="Lipzen A."/>
            <person name="Lutzoni F."/>
            <person name="Magnuson J."/>
            <person name="Mondo S."/>
            <person name="Nolan M."/>
            <person name="Ohm R."/>
            <person name="Pangilinan J."/>
            <person name="Park H.-J."/>
            <person name="Ramirez L."/>
            <person name="Alfaro M."/>
            <person name="Sun H."/>
            <person name="Tritt A."/>
            <person name="Yoshinaga Y."/>
            <person name="Zwiers L.-H."/>
            <person name="Turgeon B."/>
            <person name="Goodwin S."/>
            <person name="Spatafora J."/>
            <person name="Crous P."/>
            <person name="Grigoriev I."/>
        </authorList>
    </citation>
    <scope>NUCLEOTIDE SEQUENCE</scope>
    <source>
        <strain evidence="2">CBS 130266</strain>
    </source>
</reference>
<evidence type="ECO:0000313" key="3">
    <source>
        <dbReference type="Proteomes" id="UP000800235"/>
    </source>
</evidence>
<proteinExistence type="predicted"/>
<accession>A0A9P4NZG3</accession>
<sequence length="103" mass="11380">MEMSFTERAIQRDQIQFLKEINNEGKVRRATKSLVIGKAKVISYKDLEEARAKRAAKDAAKVKGKGTRGRKRKSPATVNDESELIAKAARASEVSIPLLTPAI</sequence>
<gene>
    <name evidence="2" type="ORF">EJ08DRAFT_646819</name>
</gene>
<dbReference type="AlphaFoldDB" id="A0A9P4NZG3"/>
<feature type="region of interest" description="Disordered" evidence="1">
    <location>
        <begin position="57"/>
        <end position="79"/>
    </location>
</feature>
<name>A0A9P4NZG3_9PEZI</name>
<dbReference type="OrthoDB" id="4357141at2759"/>
<keyword evidence="3" id="KW-1185">Reference proteome</keyword>
<dbReference type="EMBL" id="MU007018">
    <property type="protein sequence ID" value="KAF2433916.1"/>
    <property type="molecule type" value="Genomic_DNA"/>
</dbReference>
<feature type="compositionally biased region" description="Basic residues" evidence="1">
    <location>
        <begin position="62"/>
        <end position="74"/>
    </location>
</feature>
<evidence type="ECO:0000256" key="1">
    <source>
        <dbReference type="SAM" id="MobiDB-lite"/>
    </source>
</evidence>
<dbReference type="Proteomes" id="UP000800235">
    <property type="component" value="Unassembled WGS sequence"/>
</dbReference>
<evidence type="ECO:0000313" key="2">
    <source>
        <dbReference type="EMBL" id="KAF2433916.1"/>
    </source>
</evidence>